<gene>
    <name evidence="9" type="ORF">METZ01_LOCUS511729</name>
</gene>
<keyword evidence="7" id="KW-1133">Transmembrane helix</keyword>
<keyword evidence="3" id="KW-0819">tRNA processing</keyword>
<dbReference type="GO" id="GO:0005524">
    <property type="term" value="F:ATP binding"/>
    <property type="evidence" value="ECO:0007669"/>
    <property type="project" value="UniProtKB-KW"/>
</dbReference>
<dbReference type="InterPro" id="IPR014729">
    <property type="entry name" value="Rossmann-like_a/b/a_fold"/>
</dbReference>
<sequence length="166" mass="17490">MHPLAEKVGKTSRVLNFFPGSGIIIVAVSGGIDSMALLHLLATPGLGLSDRLVVAHFNHQLRGADSDADAGFVEHAAGQLGRPFESGSGDTRQLAAETGNGIEAAARQLRHQFFARLAKRLASRNVALAHHADDQIETFFLRLLRGAGNRGLAGMQPVALSPIDPG</sequence>
<dbReference type="EMBL" id="UINC01227823">
    <property type="protein sequence ID" value="SVE58875.1"/>
    <property type="molecule type" value="Genomic_DNA"/>
</dbReference>
<evidence type="ECO:0000256" key="4">
    <source>
        <dbReference type="ARBA" id="ARBA00022741"/>
    </source>
</evidence>
<dbReference type="GO" id="GO:0032267">
    <property type="term" value="F:tRNA(Ile)-lysidine synthase activity"/>
    <property type="evidence" value="ECO:0007669"/>
    <property type="project" value="UniProtKB-EC"/>
</dbReference>
<accession>A0A383ERK9</accession>
<dbReference type="PANTHER" id="PTHR43033">
    <property type="entry name" value="TRNA(ILE)-LYSIDINE SYNTHASE-RELATED"/>
    <property type="match status" value="1"/>
</dbReference>
<dbReference type="Gene3D" id="3.40.50.620">
    <property type="entry name" value="HUPs"/>
    <property type="match status" value="1"/>
</dbReference>
<keyword evidence="4" id="KW-0547">Nucleotide-binding</keyword>
<evidence type="ECO:0000313" key="9">
    <source>
        <dbReference type="EMBL" id="SVE58875.1"/>
    </source>
</evidence>
<comment type="catalytic activity">
    <reaction evidence="6">
        <text>cytidine(34) in tRNA(Ile2) + L-lysine + ATP = lysidine(34) in tRNA(Ile2) + AMP + diphosphate + H(+)</text>
        <dbReference type="Rhea" id="RHEA:43744"/>
        <dbReference type="Rhea" id="RHEA-COMP:10625"/>
        <dbReference type="Rhea" id="RHEA-COMP:10670"/>
        <dbReference type="ChEBI" id="CHEBI:15378"/>
        <dbReference type="ChEBI" id="CHEBI:30616"/>
        <dbReference type="ChEBI" id="CHEBI:32551"/>
        <dbReference type="ChEBI" id="CHEBI:33019"/>
        <dbReference type="ChEBI" id="CHEBI:82748"/>
        <dbReference type="ChEBI" id="CHEBI:83665"/>
        <dbReference type="ChEBI" id="CHEBI:456215"/>
        <dbReference type="EC" id="6.3.4.19"/>
    </reaction>
</comment>
<proteinExistence type="predicted"/>
<keyword evidence="7" id="KW-0812">Transmembrane</keyword>
<dbReference type="InterPro" id="IPR011063">
    <property type="entry name" value="TilS/TtcA_N"/>
</dbReference>
<evidence type="ECO:0000256" key="2">
    <source>
        <dbReference type="ARBA" id="ARBA00022598"/>
    </source>
</evidence>
<protein>
    <recommendedName>
        <fullName evidence="1">tRNA(Ile)-lysidine synthetase</fullName>
        <ecNumber evidence="1">6.3.4.19</ecNumber>
    </recommendedName>
</protein>
<dbReference type="SUPFAM" id="SSF52402">
    <property type="entry name" value="Adenine nucleotide alpha hydrolases-like"/>
    <property type="match status" value="1"/>
</dbReference>
<dbReference type="InterPro" id="IPR012795">
    <property type="entry name" value="tRNA_Ile_lys_synt_N"/>
</dbReference>
<dbReference type="InterPro" id="IPR012094">
    <property type="entry name" value="tRNA_Ile_lys_synt"/>
</dbReference>
<dbReference type="GO" id="GO:0008033">
    <property type="term" value="P:tRNA processing"/>
    <property type="evidence" value="ECO:0007669"/>
    <property type="project" value="UniProtKB-KW"/>
</dbReference>
<keyword evidence="7" id="KW-0472">Membrane</keyword>
<feature type="domain" description="tRNA(Ile)-lysidine/2-thiocytidine synthase N-terminal" evidence="8">
    <location>
        <begin position="24"/>
        <end position="158"/>
    </location>
</feature>
<keyword evidence="5" id="KW-0067">ATP-binding</keyword>
<name>A0A383ERK9_9ZZZZ</name>
<dbReference type="PANTHER" id="PTHR43033:SF1">
    <property type="entry name" value="TRNA(ILE)-LYSIDINE SYNTHASE-RELATED"/>
    <property type="match status" value="1"/>
</dbReference>
<evidence type="ECO:0000256" key="7">
    <source>
        <dbReference type="SAM" id="Phobius"/>
    </source>
</evidence>
<evidence type="ECO:0000256" key="1">
    <source>
        <dbReference type="ARBA" id="ARBA00013267"/>
    </source>
</evidence>
<evidence type="ECO:0000256" key="5">
    <source>
        <dbReference type="ARBA" id="ARBA00022840"/>
    </source>
</evidence>
<evidence type="ECO:0000256" key="3">
    <source>
        <dbReference type="ARBA" id="ARBA00022694"/>
    </source>
</evidence>
<dbReference type="AlphaFoldDB" id="A0A383ERK9"/>
<dbReference type="NCBIfam" id="TIGR02432">
    <property type="entry name" value="lysidine_TilS_N"/>
    <property type="match status" value="1"/>
</dbReference>
<evidence type="ECO:0000259" key="8">
    <source>
        <dbReference type="Pfam" id="PF01171"/>
    </source>
</evidence>
<keyword evidence="2" id="KW-0436">Ligase</keyword>
<organism evidence="9">
    <name type="scientific">marine metagenome</name>
    <dbReference type="NCBI Taxonomy" id="408172"/>
    <lineage>
        <taxon>unclassified sequences</taxon>
        <taxon>metagenomes</taxon>
        <taxon>ecological metagenomes</taxon>
    </lineage>
</organism>
<feature type="transmembrane region" description="Helical" evidence="7">
    <location>
        <begin position="20"/>
        <end position="42"/>
    </location>
</feature>
<dbReference type="Pfam" id="PF01171">
    <property type="entry name" value="ATP_bind_3"/>
    <property type="match status" value="1"/>
</dbReference>
<feature type="non-terminal residue" evidence="9">
    <location>
        <position position="166"/>
    </location>
</feature>
<dbReference type="EC" id="6.3.4.19" evidence="1"/>
<dbReference type="CDD" id="cd01992">
    <property type="entry name" value="TilS_N"/>
    <property type="match status" value="1"/>
</dbReference>
<reference evidence="9" key="1">
    <citation type="submission" date="2018-05" db="EMBL/GenBank/DDBJ databases">
        <authorList>
            <person name="Lanie J.A."/>
            <person name="Ng W.-L."/>
            <person name="Kazmierczak K.M."/>
            <person name="Andrzejewski T.M."/>
            <person name="Davidsen T.M."/>
            <person name="Wayne K.J."/>
            <person name="Tettelin H."/>
            <person name="Glass J.I."/>
            <person name="Rusch D."/>
            <person name="Podicherti R."/>
            <person name="Tsui H.-C.T."/>
            <person name="Winkler M.E."/>
        </authorList>
    </citation>
    <scope>NUCLEOTIDE SEQUENCE</scope>
</reference>
<evidence type="ECO:0000256" key="6">
    <source>
        <dbReference type="ARBA" id="ARBA00048539"/>
    </source>
</evidence>